<evidence type="ECO:0000313" key="15">
    <source>
        <dbReference type="Proteomes" id="UP001642540"/>
    </source>
</evidence>
<evidence type="ECO:0000256" key="3">
    <source>
        <dbReference type="ARBA" id="ARBA00004556"/>
    </source>
</evidence>
<evidence type="ECO:0000256" key="1">
    <source>
        <dbReference type="ARBA" id="ARBA00000707"/>
    </source>
</evidence>
<evidence type="ECO:0000256" key="12">
    <source>
        <dbReference type="ARBA" id="ARBA00022833"/>
    </source>
</evidence>
<accession>A0ABP1QAC1</accession>
<dbReference type="InterPro" id="IPR036859">
    <property type="entry name" value="CAP-Gly_dom_sf"/>
</dbReference>
<dbReference type="SUPFAM" id="SSF54001">
    <property type="entry name" value="Cysteine proteinases"/>
    <property type="match status" value="1"/>
</dbReference>
<evidence type="ECO:0000256" key="10">
    <source>
        <dbReference type="ARBA" id="ARBA00022801"/>
    </source>
</evidence>
<keyword evidence="7" id="KW-0645">Protease</keyword>
<evidence type="ECO:0000256" key="2">
    <source>
        <dbReference type="ARBA" id="ARBA00004300"/>
    </source>
</evidence>
<evidence type="ECO:0000313" key="14">
    <source>
        <dbReference type="EMBL" id="CAL8095499.1"/>
    </source>
</evidence>
<sequence length="703" mass="78821">MVTSEQLVFQRATEQESEEPFIPNKTKSRMLSEIFSFFTGTNGTPKNVSYTDHIIPRPPVREAQTLSYTECANWIGRRVVIPFIKFRYPQLGTVKYIGSDSRGILCAGVEFDKSIGGMSGKVNGQKLFECKPKHGLLIPVEYISFLNNHDEFGPGSLEVNSDATSLLYRTRSVPTLSRSLSVKDFEPVEIAGLRISDTVVWLGGIRPMTGVVRWVGRDGRSTAIPIKAWVEMDEHIDYGYDEFDVGFKFGCAKGRGRLLPVDELILLENYLPVENVVTSNGETSPSESNIPVSMDLIDLGQSDELKKEISHNSKNVFNGSKLSGTVPTLHDTRAVEKMEVDSSTCNSHRERIIPIIMKTSIDDVPITINSPMSVPNSVPQSESQIAPASVANPPPPFIVPVIKISDFFNAEGLQGIQGRRNSCYIDVVLFAMFAFSDNFDAHFLEMEDPNSQVEQTELQRVCRKVLRENIVNPLRQNFFCPAESVTILRELLKPLSDKVDGAFMDVEEFMLILFNKVFKLDEFIVYDNGVKDFLHQINLGDHILPSVITVKRCLELSMADYNLKMDRPPSPALILELPRNSESVIQSTTIVPNLSLDITDLTKDGYQGSRVLNLLAIICIKDYHYVTFVKCGTGVLSHWVLFDSNPSEGKPKVEIVPEMGEHLESLESYSKTDPEYITAHKHKLPTFVQRLLADMYVCIYCPV</sequence>
<comment type="similarity">
    <text evidence="4">Belongs to the peptidase C19 family.</text>
</comment>
<keyword evidence="12" id="KW-0862">Zinc</keyword>
<dbReference type="PROSITE" id="PS50245">
    <property type="entry name" value="CAP_GLY_2"/>
    <property type="match status" value="1"/>
</dbReference>
<dbReference type="EMBL" id="CAXLJM020000027">
    <property type="protein sequence ID" value="CAL8095499.1"/>
    <property type="molecule type" value="Genomic_DNA"/>
</dbReference>
<dbReference type="Pfam" id="PF01302">
    <property type="entry name" value="CAP_GLY"/>
    <property type="match status" value="1"/>
</dbReference>
<name>A0ABP1QAC1_9HEXA</name>
<evidence type="ECO:0000256" key="7">
    <source>
        <dbReference type="ARBA" id="ARBA00022670"/>
    </source>
</evidence>
<dbReference type="InterPro" id="IPR038765">
    <property type="entry name" value="Papain-like_cys_pep_sf"/>
</dbReference>
<dbReference type="EC" id="3.4.19.12" evidence="5"/>
<protein>
    <recommendedName>
        <fullName evidence="5">ubiquitinyl hydrolase 1</fullName>
        <ecNumber evidence="5">3.4.19.12</ecNumber>
    </recommendedName>
</protein>
<evidence type="ECO:0000256" key="9">
    <source>
        <dbReference type="ARBA" id="ARBA00022786"/>
    </source>
</evidence>
<keyword evidence="11" id="KW-0788">Thiol protease</keyword>
<dbReference type="PANTHER" id="PTHR11830">
    <property type="entry name" value="40S RIBOSOMAL PROTEIN S3A"/>
    <property type="match status" value="1"/>
</dbReference>
<evidence type="ECO:0000256" key="8">
    <source>
        <dbReference type="ARBA" id="ARBA00022723"/>
    </source>
</evidence>
<evidence type="ECO:0000256" key="11">
    <source>
        <dbReference type="ARBA" id="ARBA00022807"/>
    </source>
</evidence>
<dbReference type="SMART" id="SM01052">
    <property type="entry name" value="CAP_GLY"/>
    <property type="match status" value="1"/>
</dbReference>
<gene>
    <name evidence="14" type="ORF">ODALV1_LOCUS9103</name>
</gene>
<proteinExistence type="inferred from homology"/>
<keyword evidence="6" id="KW-0963">Cytoplasm</keyword>
<keyword evidence="9" id="KW-0833">Ubl conjugation pathway</keyword>
<dbReference type="Proteomes" id="UP001642540">
    <property type="component" value="Unassembled WGS sequence"/>
</dbReference>
<evidence type="ECO:0000256" key="5">
    <source>
        <dbReference type="ARBA" id="ARBA00012759"/>
    </source>
</evidence>
<dbReference type="SUPFAM" id="SSF74924">
    <property type="entry name" value="Cap-Gly domain"/>
    <property type="match status" value="1"/>
</dbReference>
<dbReference type="Gene3D" id="3.90.70.10">
    <property type="entry name" value="Cysteine proteinases"/>
    <property type="match status" value="1"/>
</dbReference>
<keyword evidence="8" id="KW-0479">Metal-binding</keyword>
<organism evidence="14 15">
    <name type="scientific">Orchesella dallaii</name>
    <dbReference type="NCBI Taxonomy" id="48710"/>
    <lineage>
        <taxon>Eukaryota</taxon>
        <taxon>Metazoa</taxon>
        <taxon>Ecdysozoa</taxon>
        <taxon>Arthropoda</taxon>
        <taxon>Hexapoda</taxon>
        <taxon>Collembola</taxon>
        <taxon>Entomobryomorpha</taxon>
        <taxon>Entomobryoidea</taxon>
        <taxon>Orchesellidae</taxon>
        <taxon>Orchesellinae</taxon>
        <taxon>Orchesella</taxon>
    </lineage>
</organism>
<evidence type="ECO:0000256" key="4">
    <source>
        <dbReference type="ARBA" id="ARBA00009085"/>
    </source>
</evidence>
<keyword evidence="15" id="KW-1185">Reference proteome</keyword>
<keyword evidence="10" id="KW-0378">Hydrolase</keyword>
<dbReference type="InterPro" id="IPR000938">
    <property type="entry name" value="CAP-Gly_domain"/>
</dbReference>
<comment type="caution">
    <text evidence="14">The sequence shown here is derived from an EMBL/GenBank/DDBJ whole genome shotgun (WGS) entry which is preliminary data.</text>
</comment>
<comment type="catalytic activity">
    <reaction evidence="1">
        <text>Thiol-dependent hydrolysis of ester, thioester, amide, peptide and isopeptide bonds formed by the C-terminal Gly of ubiquitin (a 76-residue protein attached to proteins as an intracellular targeting signal).</text>
        <dbReference type="EC" id="3.4.19.12"/>
    </reaction>
</comment>
<comment type="subcellular location">
    <subcellularLocation>
        <location evidence="2">Cytoplasm</location>
        <location evidence="2">Cytoskeleton</location>
        <location evidence="2">Microtubule organizing center</location>
        <location evidence="2">Centrosome</location>
    </subcellularLocation>
    <subcellularLocation>
        <location evidence="3">Cytoplasm</location>
        <location evidence="3">Perinuclear region</location>
    </subcellularLocation>
</comment>
<evidence type="ECO:0000256" key="6">
    <source>
        <dbReference type="ARBA" id="ARBA00022490"/>
    </source>
</evidence>
<evidence type="ECO:0000259" key="13">
    <source>
        <dbReference type="PROSITE" id="PS50245"/>
    </source>
</evidence>
<feature type="domain" description="CAP-Gly" evidence="13">
    <location>
        <begin position="107"/>
        <end position="139"/>
    </location>
</feature>
<dbReference type="Gene3D" id="2.30.30.190">
    <property type="entry name" value="CAP Gly-rich-like domain"/>
    <property type="match status" value="1"/>
</dbReference>
<reference evidence="14 15" key="1">
    <citation type="submission" date="2024-08" db="EMBL/GenBank/DDBJ databases">
        <authorList>
            <person name="Cucini C."/>
            <person name="Frati F."/>
        </authorList>
    </citation>
    <scope>NUCLEOTIDE SEQUENCE [LARGE SCALE GENOMIC DNA]</scope>
</reference>